<protein>
    <submittedName>
        <fullName evidence="8">FliO/MopB family protein</fullName>
    </submittedName>
</protein>
<evidence type="ECO:0000256" key="1">
    <source>
        <dbReference type="ARBA" id="ARBA00004236"/>
    </source>
</evidence>
<keyword evidence="2" id="KW-1003">Cell membrane</keyword>
<evidence type="ECO:0000256" key="5">
    <source>
        <dbReference type="ARBA" id="ARBA00023136"/>
    </source>
</evidence>
<evidence type="ECO:0000256" key="7">
    <source>
        <dbReference type="SAM" id="Phobius"/>
    </source>
</evidence>
<dbReference type="GO" id="GO:0044781">
    <property type="term" value="P:bacterial-type flagellum organization"/>
    <property type="evidence" value="ECO:0007669"/>
    <property type="project" value="InterPro"/>
</dbReference>
<proteinExistence type="predicted"/>
<dbReference type="Proteomes" id="UP000550787">
    <property type="component" value="Unassembled WGS sequence"/>
</dbReference>
<dbReference type="GO" id="GO:0016020">
    <property type="term" value="C:membrane"/>
    <property type="evidence" value="ECO:0007669"/>
    <property type="project" value="InterPro"/>
</dbReference>
<comment type="caution">
    <text evidence="8">The sequence shown here is derived from an EMBL/GenBank/DDBJ whole genome shotgun (WGS) entry which is preliminary data.</text>
</comment>
<keyword evidence="4 7" id="KW-1133">Transmembrane helix</keyword>
<feature type="region of interest" description="Disordered" evidence="6">
    <location>
        <begin position="95"/>
        <end position="116"/>
    </location>
</feature>
<dbReference type="RefSeq" id="WP_012225132.1">
    <property type="nucleotide sequence ID" value="NZ_JABEQG010000009.1"/>
</dbReference>
<evidence type="ECO:0000313" key="9">
    <source>
        <dbReference type="Proteomes" id="UP000550787"/>
    </source>
</evidence>
<dbReference type="Pfam" id="PF04347">
    <property type="entry name" value="FliO"/>
    <property type="match status" value="1"/>
</dbReference>
<name>A0A7W4I4K7_GLUDI</name>
<dbReference type="EMBL" id="JABEQG010000009">
    <property type="protein sequence ID" value="MBB2156062.1"/>
    <property type="molecule type" value="Genomic_DNA"/>
</dbReference>
<evidence type="ECO:0000256" key="3">
    <source>
        <dbReference type="ARBA" id="ARBA00022692"/>
    </source>
</evidence>
<sequence>MSQTGSLAHGTGPFATVWLTGLASFAIVIALILLCRYGLKFLEPYLLKARRTRSLAMVESLAIDPRRRVSLIRCGEKTALILTGGGNDVFLGWMDGEDGRPRPVAPSANSASDPGE</sequence>
<organism evidence="8 9">
    <name type="scientific">Gluconacetobacter diazotrophicus</name>
    <name type="common">Acetobacter diazotrophicus</name>
    <dbReference type="NCBI Taxonomy" id="33996"/>
    <lineage>
        <taxon>Bacteria</taxon>
        <taxon>Pseudomonadati</taxon>
        <taxon>Pseudomonadota</taxon>
        <taxon>Alphaproteobacteria</taxon>
        <taxon>Acetobacterales</taxon>
        <taxon>Acetobacteraceae</taxon>
        <taxon>Gluconacetobacter</taxon>
    </lineage>
</organism>
<evidence type="ECO:0000256" key="4">
    <source>
        <dbReference type="ARBA" id="ARBA00022989"/>
    </source>
</evidence>
<evidence type="ECO:0000313" key="8">
    <source>
        <dbReference type="EMBL" id="MBB2156062.1"/>
    </source>
</evidence>
<feature type="compositionally biased region" description="Polar residues" evidence="6">
    <location>
        <begin position="107"/>
        <end position="116"/>
    </location>
</feature>
<dbReference type="InterPro" id="IPR022781">
    <property type="entry name" value="Flagellar_biosynth_FliO"/>
</dbReference>
<accession>A0A7W4I4K7</accession>
<keyword evidence="5 7" id="KW-0472">Membrane</keyword>
<evidence type="ECO:0000256" key="2">
    <source>
        <dbReference type="ARBA" id="ARBA00022475"/>
    </source>
</evidence>
<reference evidence="8 9" key="1">
    <citation type="submission" date="2020-04" db="EMBL/GenBank/DDBJ databases">
        <title>Description of novel Gluconacetobacter.</title>
        <authorList>
            <person name="Sombolestani A."/>
        </authorList>
    </citation>
    <scope>NUCLEOTIDE SEQUENCE [LARGE SCALE GENOMIC DNA]</scope>
    <source>
        <strain evidence="8 9">LMG 7603</strain>
    </source>
</reference>
<feature type="transmembrane region" description="Helical" evidence="7">
    <location>
        <begin position="15"/>
        <end position="39"/>
    </location>
</feature>
<dbReference type="AlphaFoldDB" id="A0A7W4I4K7"/>
<keyword evidence="3 7" id="KW-0812">Transmembrane</keyword>
<evidence type="ECO:0000256" key="6">
    <source>
        <dbReference type="SAM" id="MobiDB-lite"/>
    </source>
</evidence>
<comment type="subcellular location">
    <subcellularLocation>
        <location evidence="1">Cell membrane</location>
    </subcellularLocation>
</comment>
<gene>
    <name evidence="8" type="ORF">HLH33_07025</name>
</gene>